<evidence type="ECO:0000313" key="2">
    <source>
        <dbReference type="Proteomes" id="UP000239757"/>
    </source>
</evidence>
<evidence type="ECO:0000313" key="1">
    <source>
        <dbReference type="EMBL" id="PPS05554.1"/>
    </source>
</evidence>
<organism evidence="1 2">
    <name type="scientific">Gossypium barbadense</name>
    <name type="common">Sea Island cotton</name>
    <name type="synonym">Hibiscus barbadensis</name>
    <dbReference type="NCBI Taxonomy" id="3634"/>
    <lineage>
        <taxon>Eukaryota</taxon>
        <taxon>Viridiplantae</taxon>
        <taxon>Streptophyta</taxon>
        <taxon>Embryophyta</taxon>
        <taxon>Tracheophyta</taxon>
        <taxon>Spermatophyta</taxon>
        <taxon>Magnoliopsida</taxon>
        <taxon>eudicotyledons</taxon>
        <taxon>Gunneridae</taxon>
        <taxon>Pentapetalae</taxon>
        <taxon>rosids</taxon>
        <taxon>malvids</taxon>
        <taxon>Malvales</taxon>
        <taxon>Malvaceae</taxon>
        <taxon>Malvoideae</taxon>
        <taxon>Gossypium</taxon>
    </lineage>
</organism>
<dbReference type="AlphaFoldDB" id="A0A2P5XQJ0"/>
<accession>A0A2P5XQJ0</accession>
<name>A0A2P5XQJ0_GOSBA</name>
<protein>
    <submittedName>
        <fullName evidence="1">Uncharacterized protein</fullName>
    </submittedName>
</protein>
<gene>
    <name evidence="1" type="ORF">GOBAR_AA15090</name>
</gene>
<reference evidence="1 2" key="1">
    <citation type="submission" date="2015-01" db="EMBL/GenBank/DDBJ databases">
        <title>Genome of allotetraploid Gossypium barbadense reveals genomic plasticity and fiber elongation in cotton evolution.</title>
        <authorList>
            <person name="Chen X."/>
            <person name="Liu X."/>
            <person name="Zhao B."/>
            <person name="Zheng H."/>
            <person name="Hu Y."/>
            <person name="Lu G."/>
            <person name="Yang C."/>
            <person name="Chen J."/>
            <person name="Shan C."/>
            <person name="Zhang L."/>
            <person name="Zhou Y."/>
            <person name="Wang L."/>
            <person name="Guo W."/>
            <person name="Bai Y."/>
            <person name="Ruan J."/>
            <person name="Shangguan X."/>
            <person name="Mao Y."/>
            <person name="Jiang J."/>
            <person name="Zhu Y."/>
            <person name="Lei J."/>
            <person name="Kang H."/>
            <person name="Chen S."/>
            <person name="He X."/>
            <person name="Wang R."/>
            <person name="Wang Y."/>
            <person name="Chen J."/>
            <person name="Wang L."/>
            <person name="Yu S."/>
            <person name="Wang B."/>
            <person name="Wei J."/>
            <person name="Song S."/>
            <person name="Lu X."/>
            <person name="Gao Z."/>
            <person name="Gu W."/>
            <person name="Deng X."/>
            <person name="Ma D."/>
            <person name="Wang S."/>
            <person name="Liang W."/>
            <person name="Fang L."/>
            <person name="Cai C."/>
            <person name="Zhu X."/>
            <person name="Zhou B."/>
            <person name="Zhang Y."/>
            <person name="Chen Z."/>
            <person name="Xu S."/>
            <person name="Zhu R."/>
            <person name="Wang S."/>
            <person name="Zhang T."/>
            <person name="Zhao G."/>
        </authorList>
    </citation>
    <scope>NUCLEOTIDE SEQUENCE [LARGE SCALE GENOMIC DNA]</scope>
    <source>
        <strain evidence="2">cv. Xinhai21</strain>
        <tissue evidence="1">Leaf</tissue>
    </source>
</reference>
<dbReference type="Proteomes" id="UP000239757">
    <property type="component" value="Unassembled WGS sequence"/>
</dbReference>
<dbReference type="EMBL" id="KZ664439">
    <property type="protein sequence ID" value="PPS05554.1"/>
    <property type="molecule type" value="Genomic_DNA"/>
</dbReference>
<sequence length="91" mass="10121">MVIYEPKRFINLNFCKTEGDLSRIPTVVVVEVKGCWDLSEYKLMDLSLCKTDGDGKSLGSFVSSPLWSDGLPLTSPKVAAPELLKEKVEEK</sequence>
<proteinExistence type="predicted"/>
<dbReference type="OrthoDB" id="10448406at2759"/>